<name>A0A1Z4BQC6_9FLAO</name>
<accession>A0A1Z4BQC6</accession>
<reference evidence="3" key="2">
    <citation type="submission" date="2017-06" db="EMBL/GenBank/DDBJ databases">
        <authorList>
            <person name="Kook J.-K."/>
            <person name="Park S.-N."/>
            <person name="Lim Y.K."/>
            <person name="Roh H."/>
        </authorList>
    </citation>
    <scope>NUCLEOTIDE SEQUENCE</scope>
    <source>
        <strain evidence="3">ChDC OS43</strain>
    </source>
</reference>
<evidence type="ECO:0000256" key="1">
    <source>
        <dbReference type="SAM" id="Coils"/>
    </source>
</evidence>
<dbReference type="KEGG" id="capn:CBG49_14590"/>
<proteinExistence type="predicted"/>
<evidence type="ECO:0000313" key="4">
    <source>
        <dbReference type="EMBL" id="ASF44222.1"/>
    </source>
</evidence>
<dbReference type="Pfam" id="PF17561">
    <property type="entry name" value="TssO"/>
    <property type="match status" value="1"/>
</dbReference>
<evidence type="ECO:0008006" key="6">
    <source>
        <dbReference type="Google" id="ProtNLM"/>
    </source>
</evidence>
<dbReference type="InterPro" id="IPR039449">
    <property type="entry name" value="TssO"/>
</dbReference>
<dbReference type="KEGG" id="capn:CBG49_10695"/>
<feature type="coiled-coil region" evidence="1">
    <location>
        <begin position="142"/>
        <end position="169"/>
    </location>
</feature>
<dbReference type="Proteomes" id="UP000197007">
    <property type="component" value="Chromosome"/>
</dbReference>
<keyword evidence="1" id="KW-0175">Coiled coil</keyword>
<gene>
    <name evidence="3" type="ORF">CBG49_10695</name>
    <name evidence="4" type="ORF">CBG49_14590</name>
</gene>
<evidence type="ECO:0000256" key="2">
    <source>
        <dbReference type="SAM" id="Phobius"/>
    </source>
</evidence>
<keyword evidence="2" id="KW-0472">Membrane</keyword>
<protein>
    <recommendedName>
        <fullName evidence="6">Type VI secretion system transmembrane protein TssO</fullName>
    </recommendedName>
</protein>
<keyword evidence="2" id="KW-0812">Transmembrane</keyword>
<reference evidence="3" key="3">
    <citation type="journal article" date="2018" name="Curr. Microbiol.">
        <title>Capnocytophaga endodontalis sp. nov., Isolated from a Human Refractory Periapical Abscess.</title>
        <authorList>
            <person name="Jo E."/>
            <person name="Park S.N."/>
            <person name="Lim Y.K."/>
            <person name="Paek J."/>
            <person name="Shin Y."/>
            <person name="Kim H."/>
            <person name="Kim S.H."/>
            <person name="Shin J.H."/>
            <person name="Chang Y.H."/>
            <person name="Kook J.K."/>
        </authorList>
    </citation>
    <scope>NUCLEOTIDE SEQUENCE</scope>
    <source>
        <strain evidence="3">ChDC OS43</strain>
    </source>
</reference>
<dbReference type="EMBL" id="CP022022">
    <property type="protein sequence ID" value="ASF44222.1"/>
    <property type="molecule type" value="Genomic_DNA"/>
</dbReference>
<keyword evidence="2" id="KW-1133">Transmembrane helix</keyword>
<evidence type="ECO:0000313" key="5">
    <source>
        <dbReference type="Proteomes" id="UP000197007"/>
    </source>
</evidence>
<dbReference type="AlphaFoldDB" id="A0A1Z4BQC6"/>
<sequence>MEILNQKERTKALGFFVLFFALAVFVIILALVVNIYFPFKENDLLKQENARIQREMKFQDSFSFQLEKVKVAVDSIGTPQGGYKNDFFNEKLALSILADMYKQIPKDSLRNKNMYNNTILVYKELIDAKKQIKQLTINQKTLDSLSTINKTLKEEYDKMKVDLEVCKQLYQQE</sequence>
<feature type="transmembrane region" description="Helical" evidence="2">
    <location>
        <begin position="12"/>
        <end position="37"/>
    </location>
</feature>
<dbReference type="RefSeq" id="WP_088594452.1">
    <property type="nucleotide sequence ID" value="NZ_CP022022.1"/>
</dbReference>
<evidence type="ECO:0000313" key="3">
    <source>
        <dbReference type="EMBL" id="ASF43501.1"/>
    </source>
</evidence>
<keyword evidence="5" id="KW-1185">Reference proteome</keyword>
<organism evidence="3 5">
    <name type="scientific">Capnocytophaga endodontalis</name>
    <dbReference type="NCBI Taxonomy" id="2708117"/>
    <lineage>
        <taxon>Bacteria</taxon>
        <taxon>Pseudomonadati</taxon>
        <taxon>Bacteroidota</taxon>
        <taxon>Flavobacteriia</taxon>
        <taxon>Flavobacteriales</taxon>
        <taxon>Flavobacteriaceae</taxon>
        <taxon>Capnocytophaga</taxon>
    </lineage>
</organism>
<dbReference type="EMBL" id="CP022022">
    <property type="protein sequence ID" value="ASF43501.1"/>
    <property type="molecule type" value="Genomic_DNA"/>
</dbReference>
<reference evidence="5" key="1">
    <citation type="submission" date="2017-06" db="EMBL/GenBank/DDBJ databases">
        <title>Complete genome sequence of Capnocytophaga sp. KCOM 1579 (=ChDC OS43) isolated from a human refractory periapical abscess lesion.</title>
        <authorList>
            <person name="Kook J.-K."/>
            <person name="Park S.-N."/>
            <person name="Lim Y.K."/>
            <person name="Roh H."/>
        </authorList>
    </citation>
    <scope>NUCLEOTIDE SEQUENCE [LARGE SCALE GENOMIC DNA]</scope>
    <source>
        <strain evidence="5">ChDC OS43</strain>
    </source>
</reference>